<evidence type="ECO:0000313" key="4">
    <source>
        <dbReference type="Proteomes" id="UP000789595"/>
    </source>
</evidence>
<dbReference type="InterPro" id="IPR011333">
    <property type="entry name" value="SKP1/BTB/POZ_sf"/>
</dbReference>
<organism evidence="3 4">
    <name type="scientific">Pelagomonas calceolata</name>
    <dbReference type="NCBI Taxonomy" id="35677"/>
    <lineage>
        <taxon>Eukaryota</taxon>
        <taxon>Sar</taxon>
        <taxon>Stramenopiles</taxon>
        <taxon>Ochrophyta</taxon>
        <taxon>Pelagophyceae</taxon>
        <taxon>Pelagomonadales</taxon>
        <taxon>Pelagomonadaceae</taxon>
        <taxon>Pelagomonas</taxon>
    </lineage>
</organism>
<dbReference type="CDD" id="cd18186">
    <property type="entry name" value="BTB_POZ_ZBTB_KLHL-like"/>
    <property type="match status" value="1"/>
</dbReference>
<reference evidence="3" key="1">
    <citation type="submission" date="2021-11" db="EMBL/GenBank/DDBJ databases">
        <authorList>
            <consortium name="Genoscope - CEA"/>
            <person name="William W."/>
        </authorList>
    </citation>
    <scope>NUCLEOTIDE SEQUENCE</scope>
</reference>
<comment type="caution">
    <text evidence="3">The sequence shown here is derived from an EMBL/GenBank/DDBJ whole genome shotgun (WGS) entry which is preliminary data.</text>
</comment>
<name>A0A8J2WRV7_9STRA</name>
<dbReference type="InterPro" id="IPR000210">
    <property type="entry name" value="BTB/POZ_dom"/>
</dbReference>
<dbReference type="PROSITE" id="PS50097">
    <property type="entry name" value="BTB"/>
    <property type="match status" value="1"/>
</dbReference>
<gene>
    <name evidence="3" type="ORF">PECAL_5P27780</name>
</gene>
<accession>A0A8J2WRV7</accession>
<keyword evidence="1" id="KW-0175">Coiled coil</keyword>
<sequence>MAAAEVDVLQLADRPWAEISAIRLTATPAPLPPPPLPEDDSVQCDFRTLLFVHDGPVPPFADCDIRGRPAHRVFTQGVRRPGALPAAYGRRGAASRAGAREKVLDALHTTLFTDTTVRYGAAKIKAHRCILHAQSPFCRAALQFAPQNGVDLPFCGAALENHLRRLVAYLYTRDGRELEELLDACYLDDDESGDEPAAVTVARVADALLLDDLRKAALDRLVRCVDLASAASLLGVARDLTDDRLRRACLEEIVRRGPDACRRAAGADVFDASLPPATHAGLRRLAALAASNPVCCGAALPDAREALAMLREALDDQAERLADADERQRLEADAPSAAHVLANIERQRAHVAFLRDFIVKQESEFVAGDRWTLGV</sequence>
<dbReference type="Proteomes" id="UP000789595">
    <property type="component" value="Unassembled WGS sequence"/>
</dbReference>
<evidence type="ECO:0000256" key="1">
    <source>
        <dbReference type="SAM" id="Coils"/>
    </source>
</evidence>
<dbReference type="Gene3D" id="3.30.710.10">
    <property type="entry name" value="Potassium Channel Kv1.1, Chain A"/>
    <property type="match status" value="1"/>
</dbReference>
<proteinExistence type="predicted"/>
<dbReference type="EMBL" id="CAKKNE010000005">
    <property type="protein sequence ID" value="CAH0378262.1"/>
    <property type="molecule type" value="Genomic_DNA"/>
</dbReference>
<dbReference type="AlphaFoldDB" id="A0A8J2WRV7"/>
<feature type="coiled-coil region" evidence="1">
    <location>
        <begin position="300"/>
        <end position="327"/>
    </location>
</feature>
<dbReference type="Pfam" id="PF00651">
    <property type="entry name" value="BTB"/>
    <property type="match status" value="1"/>
</dbReference>
<evidence type="ECO:0000259" key="2">
    <source>
        <dbReference type="PROSITE" id="PS50097"/>
    </source>
</evidence>
<feature type="domain" description="BTB" evidence="2">
    <location>
        <begin position="113"/>
        <end position="172"/>
    </location>
</feature>
<evidence type="ECO:0000313" key="3">
    <source>
        <dbReference type="EMBL" id="CAH0378262.1"/>
    </source>
</evidence>
<keyword evidence="4" id="KW-1185">Reference proteome</keyword>
<dbReference type="SUPFAM" id="SSF54695">
    <property type="entry name" value="POZ domain"/>
    <property type="match status" value="1"/>
</dbReference>
<protein>
    <recommendedName>
        <fullName evidence="2">BTB domain-containing protein</fullName>
    </recommendedName>
</protein>